<dbReference type="AlphaFoldDB" id="A0AAV0FIG4"/>
<evidence type="ECO:0000256" key="1">
    <source>
        <dbReference type="SAM" id="Phobius"/>
    </source>
</evidence>
<evidence type="ECO:0000313" key="3">
    <source>
        <dbReference type="Proteomes" id="UP001152523"/>
    </source>
</evidence>
<keyword evidence="3" id="KW-1185">Reference proteome</keyword>
<sequence>MLSLYFYFADLIFGLNVRAVRGFRGRCFLPRVIPALRRDFEKAEMEEMVNKCDNMILEGDEDDLILDKEVAGKEEALNRSQRVKEDEEMLICPPPEPPPWRSCATRVWTTISSSILLCVFTSTYMLFCLSCMLIFARLLH</sequence>
<comment type="caution">
    <text evidence="2">The sequence shown here is derived from an EMBL/GenBank/DDBJ whole genome shotgun (WGS) entry which is preliminary data.</text>
</comment>
<feature type="transmembrane region" description="Helical" evidence="1">
    <location>
        <begin position="115"/>
        <end position="139"/>
    </location>
</feature>
<name>A0AAV0FIG4_9ASTE</name>
<dbReference type="Proteomes" id="UP001152523">
    <property type="component" value="Unassembled WGS sequence"/>
</dbReference>
<organism evidence="2 3">
    <name type="scientific">Cuscuta epithymum</name>
    <dbReference type="NCBI Taxonomy" id="186058"/>
    <lineage>
        <taxon>Eukaryota</taxon>
        <taxon>Viridiplantae</taxon>
        <taxon>Streptophyta</taxon>
        <taxon>Embryophyta</taxon>
        <taxon>Tracheophyta</taxon>
        <taxon>Spermatophyta</taxon>
        <taxon>Magnoliopsida</taxon>
        <taxon>eudicotyledons</taxon>
        <taxon>Gunneridae</taxon>
        <taxon>Pentapetalae</taxon>
        <taxon>asterids</taxon>
        <taxon>lamiids</taxon>
        <taxon>Solanales</taxon>
        <taxon>Convolvulaceae</taxon>
        <taxon>Cuscuteae</taxon>
        <taxon>Cuscuta</taxon>
        <taxon>Cuscuta subgen. Cuscuta</taxon>
    </lineage>
</organism>
<evidence type="ECO:0000313" key="2">
    <source>
        <dbReference type="EMBL" id="CAH9135232.1"/>
    </source>
</evidence>
<keyword evidence="1" id="KW-0472">Membrane</keyword>
<protein>
    <submittedName>
        <fullName evidence="2">Uncharacterized protein</fullName>
    </submittedName>
</protein>
<keyword evidence="1" id="KW-0812">Transmembrane</keyword>
<accession>A0AAV0FIG4</accession>
<proteinExistence type="predicted"/>
<dbReference type="EMBL" id="CAMAPF010000987">
    <property type="protein sequence ID" value="CAH9135232.1"/>
    <property type="molecule type" value="Genomic_DNA"/>
</dbReference>
<gene>
    <name evidence="2" type="ORF">CEPIT_LOCUS34355</name>
</gene>
<keyword evidence="1" id="KW-1133">Transmembrane helix</keyword>
<reference evidence="2" key="1">
    <citation type="submission" date="2022-07" db="EMBL/GenBank/DDBJ databases">
        <authorList>
            <person name="Macas J."/>
            <person name="Novak P."/>
            <person name="Neumann P."/>
        </authorList>
    </citation>
    <scope>NUCLEOTIDE SEQUENCE</scope>
</reference>